<dbReference type="Pfam" id="PF07883">
    <property type="entry name" value="Cupin_2"/>
    <property type="match status" value="1"/>
</dbReference>
<dbReference type="Gene3D" id="2.60.120.10">
    <property type="entry name" value="Jelly Rolls"/>
    <property type="match status" value="1"/>
</dbReference>
<dbReference type="InterPro" id="IPR014710">
    <property type="entry name" value="RmlC-like_jellyroll"/>
</dbReference>
<dbReference type="InterPro" id="IPR053146">
    <property type="entry name" value="QDO-like"/>
</dbReference>
<evidence type="ECO:0000259" key="1">
    <source>
        <dbReference type="SMART" id="SM00835"/>
    </source>
</evidence>
<feature type="domain" description="Cupin type-1" evidence="1">
    <location>
        <begin position="16"/>
        <end position="123"/>
    </location>
</feature>
<evidence type="ECO:0000313" key="3">
    <source>
        <dbReference type="Proteomes" id="UP000644699"/>
    </source>
</evidence>
<dbReference type="SMART" id="SM00835">
    <property type="entry name" value="Cupin_1"/>
    <property type="match status" value="1"/>
</dbReference>
<organism evidence="2 3">
    <name type="scientific">Aureimonas endophytica</name>
    <dbReference type="NCBI Taxonomy" id="2027858"/>
    <lineage>
        <taxon>Bacteria</taxon>
        <taxon>Pseudomonadati</taxon>
        <taxon>Pseudomonadota</taxon>
        <taxon>Alphaproteobacteria</taxon>
        <taxon>Hyphomicrobiales</taxon>
        <taxon>Aurantimonadaceae</taxon>
        <taxon>Aureimonas</taxon>
    </lineage>
</organism>
<dbReference type="EMBL" id="BMIQ01000005">
    <property type="protein sequence ID" value="GGE12119.1"/>
    <property type="molecule type" value="Genomic_DNA"/>
</dbReference>
<name>A0A917E7L0_9HYPH</name>
<dbReference type="InterPro" id="IPR006045">
    <property type="entry name" value="Cupin_1"/>
</dbReference>
<dbReference type="PANTHER" id="PTHR36440:SF1">
    <property type="entry name" value="PUTATIVE (AFU_ORTHOLOGUE AFUA_8G07350)-RELATED"/>
    <property type="match status" value="1"/>
</dbReference>
<dbReference type="RefSeq" id="WP_188910601.1">
    <property type="nucleotide sequence ID" value="NZ_BMIQ01000005.1"/>
</dbReference>
<dbReference type="SUPFAM" id="SSF51182">
    <property type="entry name" value="RmlC-like cupins"/>
    <property type="match status" value="1"/>
</dbReference>
<reference evidence="2" key="1">
    <citation type="journal article" date="2014" name="Int. J. Syst. Evol. Microbiol.">
        <title>Complete genome sequence of Corynebacterium casei LMG S-19264T (=DSM 44701T), isolated from a smear-ripened cheese.</title>
        <authorList>
            <consortium name="US DOE Joint Genome Institute (JGI-PGF)"/>
            <person name="Walter F."/>
            <person name="Albersmeier A."/>
            <person name="Kalinowski J."/>
            <person name="Ruckert C."/>
        </authorList>
    </citation>
    <scope>NUCLEOTIDE SEQUENCE</scope>
    <source>
        <strain evidence="2">CGMCC 1.15367</strain>
    </source>
</reference>
<comment type="caution">
    <text evidence="2">The sequence shown here is derived from an EMBL/GenBank/DDBJ whole genome shotgun (WGS) entry which is preliminary data.</text>
</comment>
<dbReference type="AlphaFoldDB" id="A0A917E7L0"/>
<dbReference type="InterPro" id="IPR013096">
    <property type="entry name" value="Cupin_2"/>
</dbReference>
<keyword evidence="3" id="KW-1185">Reference proteome</keyword>
<proteinExistence type="predicted"/>
<protein>
    <recommendedName>
        <fullName evidence="1">Cupin type-1 domain-containing protein</fullName>
    </recommendedName>
</protein>
<dbReference type="PANTHER" id="PTHR36440">
    <property type="entry name" value="PUTATIVE (AFU_ORTHOLOGUE AFUA_8G07350)-RELATED"/>
    <property type="match status" value="1"/>
</dbReference>
<reference evidence="2" key="2">
    <citation type="submission" date="2020-09" db="EMBL/GenBank/DDBJ databases">
        <authorList>
            <person name="Sun Q."/>
            <person name="Zhou Y."/>
        </authorList>
    </citation>
    <scope>NUCLEOTIDE SEQUENCE</scope>
    <source>
        <strain evidence="2">CGMCC 1.15367</strain>
    </source>
</reference>
<gene>
    <name evidence="2" type="ORF">GCM10011390_34100</name>
</gene>
<evidence type="ECO:0000313" key="2">
    <source>
        <dbReference type="EMBL" id="GGE12119.1"/>
    </source>
</evidence>
<dbReference type="Proteomes" id="UP000644699">
    <property type="component" value="Unassembled WGS sequence"/>
</dbReference>
<dbReference type="InterPro" id="IPR011051">
    <property type="entry name" value="RmlC_Cupin_sf"/>
</dbReference>
<sequence length="152" mass="16465">MSETQTDTYFLAGTLLRFLQRDPEAGYCLVEALVAPGAGPPPNRHPTDDEAFHVLEGTFEFGIGAEILRLGAGGFVRVPLGEAHTFRNVGEAPGRLLIVNTPGTLHVNFFSQAGEPMPPGTWRLPDPMPAPDVARLLETGRRNGMEFLLPES</sequence>
<accession>A0A917E7L0</accession>